<evidence type="ECO:0000256" key="11">
    <source>
        <dbReference type="ARBA" id="ARBA00032555"/>
    </source>
</evidence>
<evidence type="ECO:0000313" key="15">
    <source>
        <dbReference type="EMBL" id="CAF3772942.1"/>
    </source>
</evidence>
<dbReference type="Gene3D" id="1.20.1250.20">
    <property type="entry name" value="MFS general substrate transporter like domains"/>
    <property type="match status" value="1"/>
</dbReference>
<proteinExistence type="predicted"/>
<evidence type="ECO:0000256" key="1">
    <source>
        <dbReference type="ARBA" id="ARBA00003019"/>
    </source>
</evidence>
<evidence type="ECO:0000256" key="8">
    <source>
        <dbReference type="ARBA" id="ARBA00023065"/>
    </source>
</evidence>
<feature type="transmembrane region" description="Helical" evidence="13">
    <location>
        <begin position="30"/>
        <end position="49"/>
    </location>
</feature>
<dbReference type="InterPro" id="IPR008509">
    <property type="entry name" value="MOT2/MFSD5"/>
</dbReference>
<dbReference type="EMBL" id="CAJNOE010000315">
    <property type="protein sequence ID" value="CAF1143308.1"/>
    <property type="molecule type" value="Genomic_DNA"/>
</dbReference>
<gene>
    <name evidence="14" type="ORF">IZO911_LOCUS25354</name>
    <name evidence="15" type="ORF">KXQ929_LOCUS15475</name>
</gene>
<keyword evidence="9 13" id="KW-0472">Membrane</keyword>
<feature type="compositionally biased region" description="Low complexity" evidence="12">
    <location>
        <begin position="348"/>
        <end position="367"/>
    </location>
</feature>
<evidence type="ECO:0000256" key="9">
    <source>
        <dbReference type="ARBA" id="ARBA00023136"/>
    </source>
</evidence>
<evidence type="ECO:0000256" key="4">
    <source>
        <dbReference type="ARBA" id="ARBA00022448"/>
    </source>
</evidence>
<comment type="caution">
    <text evidence="15">The sequence shown here is derived from an EMBL/GenBank/DDBJ whole genome shotgun (WGS) entry which is preliminary data.</text>
</comment>
<feature type="transmembrane region" description="Helical" evidence="13">
    <location>
        <begin position="124"/>
        <end position="143"/>
    </location>
</feature>
<evidence type="ECO:0000313" key="16">
    <source>
        <dbReference type="Proteomes" id="UP000663868"/>
    </source>
</evidence>
<reference evidence="15" key="1">
    <citation type="submission" date="2021-02" db="EMBL/GenBank/DDBJ databases">
        <authorList>
            <person name="Nowell W R."/>
        </authorList>
    </citation>
    <scope>NUCLEOTIDE SEQUENCE</scope>
</reference>
<dbReference type="Proteomes" id="UP000663868">
    <property type="component" value="Unassembled WGS sequence"/>
</dbReference>
<feature type="transmembrane region" description="Helical" evidence="13">
    <location>
        <begin position="78"/>
        <end position="103"/>
    </location>
</feature>
<dbReference type="GO" id="GO:0005886">
    <property type="term" value="C:plasma membrane"/>
    <property type="evidence" value="ECO:0007669"/>
    <property type="project" value="UniProtKB-SubCell"/>
</dbReference>
<name>A0A818ZJJ4_9BILA</name>
<evidence type="ECO:0000256" key="5">
    <source>
        <dbReference type="ARBA" id="ARBA00022475"/>
    </source>
</evidence>
<keyword evidence="4" id="KW-0813">Transport</keyword>
<sequence length="374" mass="41868">MNNIAGSHLHGSYRYALFESYGLNRSNIELIYIIGYTSSLVIGTFAASLTDVYGRRLGCLLTSVFFILMSILKNFSSLWILIISGIFSGIADVFHLTVFDTWLLQEYRERSLDDTSLKRILRDANVGLAFVSIGAGVFAQVLVERNNYVAPFNVSIVFFTLSIIFIWKFWSENYGNKDAKATHSFILAIQILRADPRIVVLGLCIASFEASLFLFIMNWTPVLERTRSSTNQNPLPLGFIFAGYMSLISVLIGFILFEFCVGIYTPSITVFNNAYIPNETRSTVLCYVRVPQMIILLTVLLAHFSITMTLVLCVLLNLVAMLCVIILRGLKLPEEEVNVNETEILLEKSPSPLNESSSSASLTLQHSAKSKNEN</sequence>
<feature type="transmembrane region" description="Helical" evidence="13">
    <location>
        <begin position="239"/>
        <end position="264"/>
    </location>
</feature>
<dbReference type="PANTHER" id="PTHR23516">
    <property type="entry name" value="SAM (S-ADENOSYL METHIONINE) TRANSPORTER"/>
    <property type="match status" value="1"/>
</dbReference>
<keyword evidence="6 13" id="KW-0812">Transmembrane</keyword>
<protein>
    <recommendedName>
        <fullName evidence="3">Molybdate-anion transporter</fullName>
    </recommendedName>
    <alternativeName>
        <fullName evidence="10">Major facilitator superfamily domain-containing protein 5</fullName>
    </alternativeName>
    <alternativeName>
        <fullName evidence="11">Molybdate transporter 2 homolog</fullName>
    </alternativeName>
</protein>
<feature type="transmembrane region" description="Helical" evidence="13">
    <location>
        <begin position="56"/>
        <end position="72"/>
    </location>
</feature>
<dbReference type="GO" id="GO:0006811">
    <property type="term" value="P:monoatomic ion transport"/>
    <property type="evidence" value="ECO:0007669"/>
    <property type="project" value="UniProtKB-KW"/>
</dbReference>
<feature type="transmembrane region" description="Helical" evidence="13">
    <location>
        <begin position="198"/>
        <end position="219"/>
    </location>
</feature>
<keyword evidence="5" id="KW-1003">Cell membrane</keyword>
<dbReference type="EMBL" id="CAJOBB010000899">
    <property type="protein sequence ID" value="CAF3772942.1"/>
    <property type="molecule type" value="Genomic_DNA"/>
</dbReference>
<dbReference type="GO" id="GO:0015098">
    <property type="term" value="F:molybdate ion transmembrane transporter activity"/>
    <property type="evidence" value="ECO:0007669"/>
    <property type="project" value="InterPro"/>
</dbReference>
<feature type="transmembrane region" description="Helical" evidence="13">
    <location>
        <begin position="149"/>
        <end position="170"/>
    </location>
</feature>
<keyword evidence="8" id="KW-0406">Ion transport</keyword>
<evidence type="ECO:0000256" key="6">
    <source>
        <dbReference type="ARBA" id="ARBA00022692"/>
    </source>
</evidence>
<evidence type="ECO:0000256" key="10">
    <source>
        <dbReference type="ARBA" id="ARBA00030646"/>
    </source>
</evidence>
<evidence type="ECO:0000256" key="13">
    <source>
        <dbReference type="SAM" id="Phobius"/>
    </source>
</evidence>
<accession>A0A818ZJJ4</accession>
<organism evidence="15 16">
    <name type="scientific">Adineta steineri</name>
    <dbReference type="NCBI Taxonomy" id="433720"/>
    <lineage>
        <taxon>Eukaryota</taxon>
        <taxon>Metazoa</taxon>
        <taxon>Spiralia</taxon>
        <taxon>Gnathifera</taxon>
        <taxon>Rotifera</taxon>
        <taxon>Eurotatoria</taxon>
        <taxon>Bdelloidea</taxon>
        <taxon>Adinetida</taxon>
        <taxon>Adinetidae</taxon>
        <taxon>Adineta</taxon>
    </lineage>
</organism>
<feature type="transmembrane region" description="Helical" evidence="13">
    <location>
        <begin position="308"/>
        <end position="327"/>
    </location>
</feature>
<dbReference type="AlphaFoldDB" id="A0A818ZJJ4"/>
<evidence type="ECO:0000256" key="7">
    <source>
        <dbReference type="ARBA" id="ARBA00022989"/>
    </source>
</evidence>
<dbReference type="Pfam" id="PF05631">
    <property type="entry name" value="MFS_5"/>
    <property type="match status" value="1"/>
</dbReference>
<evidence type="ECO:0000256" key="12">
    <source>
        <dbReference type="SAM" id="MobiDB-lite"/>
    </source>
</evidence>
<comment type="function">
    <text evidence="1">Mediates high-affinity intracellular uptake of the rare oligo-element molybdenum.</text>
</comment>
<feature type="region of interest" description="Disordered" evidence="12">
    <location>
        <begin position="348"/>
        <end position="374"/>
    </location>
</feature>
<evidence type="ECO:0000313" key="14">
    <source>
        <dbReference type="EMBL" id="CAF1143308.1"/>
    </source>
</evidence>
<evidence type="ECO:0000256" key="3">
    <source>
        <dbReference type="ARBA" id="ARBA00021242"/>
    </source>
</evidence>
<feature type="transmembrane region" description="Helical" evidence="13">
    <location>
        <begin position="284"/>
        <end position="302"/>
    </location>
</feature>
<evidence type="ECO:0000256" key="2">
    <source>
        <dbReference type="ARBA" id="ARBA00004651"/>
    </source>
</evidence>
<dbReference type="Proteomes" id="UP000663860">
    <property type="component" value="Unassembled WGS sequence"/>
</dbReference>
<dbReference type="PANTHER" id="PTHR23516:SF1">
    <property type="entry name" value="MOLYBDATE-ANION TRANSPORTER"/>
    <property type="match status" value="1"/>
</dbReference>
<dbReference type="InterPro" id="IPR036259">
    <property type="entry name" value="MFS_trans_sf"/>
</dbReference>
<keyword evidence="7 13" id="KW-1133">Transmembrane helix</keyword>
<comment type="subcellular location">
    <subcellularLocation>
        <location evidence="2">Cell membrane</location>
        <topology evidence="2">Multi-pass membrane protein</topology>
    </subcellularLocation>
</comment>
<dbReference type="SUPFAM" id="SSF103473">
    <property type="entry name" value="MFS general substrate transporter"/>
    <property type="match status" value="1"/>
</dbReference>